<reference evidence="12" key="1">
    <citation type="submission" date="2025-08" db="UniProtKB">
        <authorList>
            <consortium name="RefSeq"/>
        </authorList>
    </citation>
    <scope>IDENTIFICATION</scope>
    <source>
        <tissue evidence="12">Gonads</tissue>
    </source>
</reference>
<organism evidence="11 12">
    <name type="scientific">Lingula anatina</name>
    <name type="common">Brachiopod</name>
    <name type="synonym">Lingula unguis</name>
    <dbReference type="NCBI Taxonomy" id="7574"/>
    <lineage>
        <taxon>Eukaryota</taxon>
        <taxon>Metazoa</taxon>
        <taxon>Spiralia</taxon>
        <taxon>Lophotrochozoa</taxon>
        <taxon>Brachiopoda</taxon>
        <taxon>Linguliformea</taxon>
        <taxon>Lingulata</taxon>
        <taxon>Lingulida</taxon>
        <taxon>Linguloidea</taxon>
        <taxon>Lingulidae</taxon>
        <taxon>Lingula</taxon>
    </lineage>
</organism>
<keyword evidence="11" id="KW-1185">Reference proteome</keyword>
<evidence type="ECO:0000256" key="8">
    <source>
        <dbReference type="SAM" id="MobiDB-lite"/>
    </source>
</evidence>
<name>A0A1S3ICB9_LINAN</name>
<dbReference type="PROSITE" id="PS50207">
    <property type="entry name" value="CASPASE_P10"/>
    <property type="match status" value="1"/>
</dbReference>
<dbReference type="Pfam" id="PF18738">
    <property type="entry name" value="HEPN_DZIP3"/>
    <property type="match status" value="1"/>
</dbReference>
<sequence length="932" mass="103847">METALACKVWKEQSGPKASGKKVAQEDFRTLCLYFVLSDKDGKCVYIGLTCTGTSSDSTWEEGDICLTGSASNPTRVGNCLHVHDDGTCNWILIELKETFLRTLGQYDIQTVPFSEESPTQGRLAIRTASDKVSYGNAGETYGSDWFQVVPSEGPGFTKSDSGSIVWADTSAVTAHLSGVIGYHSRQSPVVKSQTALVSGLSQFLLKEGKQIAQQYVLIPRPKPAVPDNPSYYMYAVRCPEDEYKNNSKPRGRALIISNECFSVKDLPRRDGTKVDVVALRKLLRYLQYDVEVINNLEANQIKEEIEQESKNEDHRKYDSFILFLLSHGDNGAVYGTDGYLLPYDMIKNILNNKNCPGLRGKPKMIFIQACQGKTKDSGTLPDVQAGQQPEPLPQITDSGNDVPDAPHELSQQFNDPTMSDFLVAQATSPDYVSWRDKEKGTWFVQSIVKIFTAEAYRSDVLSMLLKVNNEVSQMSTVQGRKQASVLDCSLRKKVFFNVSRIADTESEHDVSHDIENSQSQSFRPRHNFPHMPFNISHPENTGVQSSNVSRPPGPVFPSAIYPEGTHGNQPYYNNIGYMPQGHQGYLQGSARFQTSLSSVPIGAFPMQSPEYAPGVPHQLQGAIGGHPSQMMSATEKGQTNTTLNTGFLYPYFPYATNQPTYAGYQTHGVGNASFAQLSQTAAITPPQNPCTPPVNTNPGVAQSKPVGCLPQQMQYHARLAYLVQHEGTRVFRKFFLRDIVIPKLKSVGQYNLGASENQTLNVFLALSDIKNCLTLLKKPKGKVMFPQQYDQLYPSSGQADIKRFDISLLFILIRNLHPNGKNLSWVLKPGQASQGDIDHIIKIRDIRNNIFHDGKFELDEAKFEDTWRDASGAILSLGGKQDKIDWIKMNNFNEEKFRQLIKSVTASDQILQKLDEILMFLRSHDLGYYGQ</sequence>
<dbReference type="InterPro" id="IPR029030">
    <property type="entry name" value="Caspase-like_dom_sf"/>
</dbReference>
<evidence type="ECO:0000313" key="11">
    <source>
        <dbReference type="Proteomes" id="UP000085678"/>
    </source>
</evidence>
<dbReference type="SUPFAM" id="SSF52129">
    <property type="entry name" value="Caspase-like"/>
    <property type="match status" value="1"/>
</dbReference>
<feature type="region of interest" description="Disordered" evidence="8">
    <location>
        <begin position="378"/>
        <end position="406"/>
    </location>
</feature>
<dbReference type="SMART" id="SM00115">
    <property type="entry name" value="CASc"/>
    <property type="match status" value="1"/>
</dbReference>
<evidence type="ECO:0000256" key="2">
    <source>
        <dbReference type="ARBA" id="ARBA00022670"/>
    </source>
</evidence>
<dbReference type="Gene3D" id="3.40.50.1460">
    <property type="match status" value="1"/>
</dbReference>
<dbReference type="AlphaFoldDB" id="A0A1S3ICB9"/>
<evidence type="ECO:0000256" key="6">
    <source>
        <dbReference type="ARBA" id="ARBA00023145"/>
    </source>
</evidence>
<feature type="domain" description="Caspase family p10" evidence="9">
    <location>
        <begin position="417"/>
        <end position="497"/>
    </location>
</feature>
<dbReference type="Proteomes" id="UP000085678">
    <property type="component" value="Unplaced"/>
</dbReference>
<dbReference type="InterPro" id="IPR002398">
    <property type="entry name" value="Pept_C14"/>
</dbReference>
<dbReference type="RefSeq" id="XP_013395069.1">
    <property type="nucleotide sequence ID" value="XM_013539615.1"/>
</dbReference>
<keyword evidence="3" id="KW-0053">Apoptosis</keyword>
<evidence type="ECO:0000259" key="10">
    <source>
        <dbReference type="PROSITE" id="PS50208"/>
    </source>
</evidence>
<accession>A0A1S3ICB9</accession>
<dbReference type="InterPro" id="IPR033139">
    <property type="entry name" value="Caspase_cys_AS"/>
</dbReference>
<dbReference type="GeneID" id="106162344"/>
<dbReference type="InterPro" id="IPR016129">
    <property type="entry name" value="Caspase_his_AS"/>
</dbReference>
<evidence type="ECO:0000256" key="5">
    <source>
        <dbReference type="ARBA" id="ARBA00022807"/>
    </source>
</evidence>
<proteinExistence type="inferred from homology"/>
<keyword evidence="4" id="KW-0378">Hydrolase</keyword>
<keyword evidence="6" id="KW-0865">Zymogen</keyword>
<dbReference type="InterPro" id="IPR011600">
    <property type="entry name" value="Pept_C14_caspase"/>
</dbReference>
<dbReference type="InParanoid" id="A0A1S3ICB9"/>
<evidence type="ECO:0000256" key="4">
    <source>
        <dbReference type="ARBA" id="ARBA00022801"/>
    </source>
</evidence>
<dbReference type="PANTHER" id="PTHR47901">
    <property type="entry name" value="CASPASE RECRUITMENT DOMAIN-CONTAINING PROTEIN 18"/>
    <property type="match status" value="1"/>
</dbReference>
<evidence type="ECO:0000259" key="9">
    <source>
        <dbReference type="PROSITE" id="PS50207"/>
    </source>
</evidence>
<keyword evidence="5" id="KW-0788">Thiol protease</keyword>
<protein>
    <submittedName>
        <fullName evidence="12">Uncharacterized protein LOC106162344</fullName>
    </submittedName>
</protein>
<dbReference type="KEGG" id="lak:106162344"/>
<dbReference type="InterPro" id="IPR015917">
    <property type="entry name" value="Pept_C14A"/>
</dbReference>
<dbReference type="PRINTS" id="PR00376">
    <property type="entry name" value="IL1BCENZYME"/>
</dbReference>
<dbReference type="InterPro" id="IPR041249">
    <property type="entry name" value="HEPN_DZIP3"/>
</dbReference>
<dbReference type="GO" id="GO:0004197">
    <property type="term" value="F:cysteine-type endopeptidase activity"/>
    <property type="evidence" value="ECO:0007669"/>
    <property type="project" value="InterPro"/>
</dbReference>
<dbReference type="PROSITE" id="PS50208">
    <property type="entry name" value="CASPASE_P20"/>
    <property type="match status" value="1"/>
</dbReference>
<evidence type="ECO:0000256" key="1">
    <source>
        <dbReference type="ARBA" id="ARBA00010134"/>
    </source>
</evidence>
<feature type="domain" description="Caspase family p20" evidence="10">
    <location>
        <begin position="250"/>
        <end position="375"/>
    </location>
</feature>
<evidence type="ECO:0000256" key="7">
    <source>
        <dbReference type="RuleBase" id="RU003971"/>
    </source>
</evidence>
<keyword evidence="2" id="KW-0645">Protease</keyword>
<dbReference type="OrthoDB" id="6116485at2759"/>
<dbReference type="CDD" id="cd00032">
    <property type="entry name" value="CASc"/>
    <property type="match status" value="1"/>
</dbReference>
<dbReference type="STRING" id="7574.A0A1S3ICB9"/>
<dbReference type="InterPro" id="IPR001309">
    <property type="entry name" value="Pept_C14_p20"/>
</dbReference>
<dbReference type="PROSITE" id="PS01122">
    <property type="entry name" value="CASPASE_CYS"/>
    <property type="match status" value="1"/>
</dbReference>
<dbReference type="PANTHER" id="PTHR47901:SF8">
    <property type="entry name" value="CASPASE-3"/>
    <property type="match status" value="1"/>
</dbReference>
<comment type="similarity">
    <text evidence="1 7">Belongs to the peptidase C14A family.</text>
</comment>
<evidence type="ECO:0000256" key="3">
    <source>
        <dbReference type="ARBA" id="ARBA00022703"/>
    </source>
</evidence>
<dbReference type="InterPro" id="IPR002138">
    <property type="entry name" value="Pept_C14_p10"/>
</dbReference>
<dbReference type="PROSITE" id="PS01121">
    <property type="entry name" value="CASPASE_HIS"/>
    <property type="match status" value="1"/>
</dbReference>
<dbReference type="Pfam" id="PF00656">
    <property type="entry name" value="Peptidase_C14"/>
    <property type="match status" value="1"/>
</dbReference>
<evidence type="ECO:0000313" key="12">
    <source>
        <dbReference type="RefSeq" id="XP_013395069.1"/>
    </source>
</evidence>
<dbReference type="GO" id="GO:0006508">
    <property type="term" value="P:proteolysis"/>
    <property type="evidence" value="ECO:0007669"/>
    <property type="project" value="UniProtKB-KW"/>
</dbReference>
<gene>
    <name evidence="12" type="primary">LOC106162344</name>
</gene>
<dbReference type="GO" id="GO:0006915">
    <property type="term" value="P:apoptotic process"/>
    <property type="evidence" value="ECO:0007669"/>
    <property type="project" value="UniProtKB-KW"/>
</dbReference>